<dbReference type="EMBL" id="KZ819730">
    <property type="protein sequence ID" value="PWN53347.1"/>
    <property type="molecule type" value="Genomic_DNA"/>
</dbReference>
<evidence type="ECO:0000313" key="2">
    <source>
        <dbReference type="Proteomes" id="UP000245626"/>
    </source>
</evidence>
<organism evidence="1 2">
    <name type="scientific">Violaceomyces palustris</name>
    <dbReference type="NCBI Taxonomy" id="1673888"/>
    <lineage>
        <taxon>Eukaryota</taxon>
        <taxon>Fungi</taxon>
        <taxon>Dikarya</taxon>
        <taxon>Basidiomycota</taxon>
        <taxon>Ustilaginomycotina</taxon>
        <taxon>Ustilaginomycetes</taxon>
        <taxon>Violaceomycetales</taxon>
        <taxon>Violaceomycetaceae</taxon>
        <taxon>Violaceomyces</taxon>
    </lineage>
</organism>
<dbReference type="Proteomes" id="UP000245626">
    <property type="component" value="Unassembled WGS sequence"/>
</dbReference>
<accession>A0ACD0P5T0</accession>
<reference evidence="1 2" key="1">
    <citation type="journal article" date="2018" name="Mol. Biol. Evol.">
        <title>Broad Genomic Sampling Reveals a Smut Pathogenic Ancestry of the Fungal Clade Ustilaginomycotina.</title>
        <authorList>
            <person name="Kijpornyongpan T."/>
            <person name="Mondo S.J."/>
            <person name="Barry K."/>
            <person name="Sandor L."/>
            <person name="Lee J."/>
            <person name="Lipzen A."/>
            <person name="Pangilinan J."/>
            <person name="LaButti K."/>
            <person name="Hainaut M."/>
            <person name="Henrissat B."/>
            <person name="Grigoriev I.V."/>
            <person name="Spatafora J.W."/>
            <person name="Aime M.C."/>
        </authorList>
    </citation>
    <scope>NUCLEOTIDE SEQUENCE [LARGE SCALE GENOMIC DNA]</scope>
    <source>
        <strain evidence="1 2">SA 807</strain>
    </source>
</reference>
<name>A0ACD0P5T0_9BASI</name>
<protein>
    <submittedName>
        <fullName evidence="1">Uncharacterized protein</fullName>
    </submittedName>
</protein>
<evidence type="ECO:0000313" key="1">
    <source>
        <dbReference type="EMBL" id="PWN53347.1"/>
    </source>
</evidence>
<sequence>MPSPLTEIAEAPKFITPDEHQEAQQSTPGSFAAIPPVLRFKLDPVSIYIRPTPSNPPQCFASFQVQQQDQDDEGRVTTSASQGSLWLTEESLSFLSSETSSGFKLSYPAISLHAVTRSPPQGLYGPSTSSSTNASTSSSTGCLYCQLDLSSGEQDAEEEQDEDTLVEMHIFTQDDETLEQLFESLSYCASLHPSAGGDDGGNPFSGLAPFGNGLPNGSSGMALDGEYDDADEGDDDLVTDVQAQDGDQEELSEAGRVRNDFQTPDSRYRPY</sequence>
<proteinExistence type="predicted"/>
<gene>
    <name evidence="1" type="ORF">IE53DRAFT_338979</name>
</gene>
<keyword evidence="2" id="KW-1185">Reference proteome</keyword>